<dbReference type="InterPro" id="IPR036291">
    <property type="entry name" value="NAD(P)-bd_dom_sf"/>
</dbReference>
<feature type="domain" description="3-hydroxyacyl-CoA dehydrogenase NAD binding" evidence="5">
    <location>
        <begin position="329"/>
        <end position="441"/>
    </location>
</feature>
<proteinExistence type="inferred from homology"/>
<evidence type="ECO:0000256" key="3">
    <source>
        <dbReference type="ARBA" id="ARBA00023002"/>
    </source>
</evidence>
<feature type="domain" description="3-hydroxyacyl-CoA dehydrogenase C-terminal" evidence="4">
    <location>
        <begin position="446"/>
        <end position="538"/>
    </location>
</feature>
<dbReference type="NCBIfam" id="NF005875">
    <property type="entry name" value="PRK07819.1"/>
    <property type="match status" value="1"/>
</dbReference>
<evidence type="ECO:0000313" key="7">
    <source>
        <dbReference type="Proteomes" id="UP000662200"/>
    </source>
</evidence>
<name>A0A8J3FIH5_9ACTN</name>
<reference evidence="6" key="1">
    <citation type="journal article" date="2014" name="Int. J. Syst. Evol. Microbiol.">
        <title>Complete genome sequence of Corynebacterium casei LMG S-19264T (=DSM 44701T), isolated from a smear-ripened cheese.</title>
        <authorList>
            <consortium name="US DOE Joint Genome Institute (JGI-PGF)"/>
            <person name="Walter F."/>
            <person name="Albersmeier A."/>
            <person name="Kalinowski J."/>
            <person name="Ruckert C."/>
        </authorList>
    </citation>
    <scope>NUCLEOTIDE SEQUENCE</scope>
    <source>
        <strain evidence="6">JCM 3091</strain>
    </source>
</reference>
<accession>A0A8J3FIH5</accession>
<dbReference type="FunFam" id="3.40.50.720:FF:000009">
    <property type="entry name" value="Fatty oxidation complex, alpha subunit"/>
    <property type="match status" value="1"/>
</dbReference>
<dbReference type="GO" id="GO:0070403">
    <property type="term" value="F:NAD+ binding"/>
    <property type="evidence" value="ECO:0007669"/>
    <property type="project" value="InterPro"/>
</dbReference>
<dbReference type="InterPro" id="IPR006176">
    <property type="entry name" value="3-OHacyl-CoA_DH_NAD-bd"/>
</dbReference>
<keyword evidence="7" id="KW-1185">Reference proteome</keyword>
<evidence type="ECO:0000256" key="2">
    <source>
        <dbReference type="ARBA" id="ARBA00009463"/>
    </source>
</evidence>
<dbReference type="Pfam" id="PF00725">
    <property type="entry name" value="3HCDH"/>
    <property type="match status" value="2"/>
</dbReference>
<dbReference type="PANTHER" id="PTHR48075:SF9">
    <property type="entry name" value="3-HYDROXYBUTYRYL-COA DEHYDROGENASE"/>
    <property type="match status" value="1"/>
</dbReference>
<dbReference type="InterPro" id="IPR008927">
    <property type="entry name" value="6-PGluconate_DH-like_C_sf"/>
</dbReference>
<dbReference type="EMBL" id="BMQC01000002">
    <property type="protein sequence ID" value="GGK19079.1"/>
    <property type="molecule type" value="Genomic_DNA"/>
</dbReference>
<dbReference type="GO" id="GO:0006635">
    <property type="term" value="P:fatty acid beta-oxidation"/>
    <property type="evidence" value="ECO:0007669"/>
    <property type="project" value="TreeGrafter"/>
</dbReference>
<protein>
    <submittedName>
        <fullName evidence="6">3-hydroxybutyryl-CoA dehydrogenase</fullName>
    </submittedName>
</protein>
<dbReference type="RefSeq" id="WP_189112933.1">
    <property type="nucleotide sequence ID" value="NZ_BMQC01000002.1"/>
</dbReference>
<evidence type="ECO:0000313" key="6">
    <source>
        <dbReference type="EMBL" id="GGK19079.1"/>
    </source>
</evidence>
<gene>
    <name evidence="6" type="primary">paaH</name>
    <name evidence="6" type="ORF">GCM10010124_09610</name>
</gene>
<dbReference type="PANTHER" id="PTHR48075">
    <property type="entry name" value="3-HYDROXYACYL-COA DEHYDROGENASE FAMILY PROTEIN"/>
    <property type="match status" value="1"/>
</dbReference>
<comment type="pathway">
    <text evidence="1">Lipid metabolism; butanoate metabolism.</text>
</comment>
<dbReference type="AlphaFoldDB" id="A0A8J3FIH5"/>
<dbReference type="Gene3D" id="1.10.1040.10">
    <property type="entry name" value="N-(1-d-carboxylethyl)-l-norvaline Dehydrogenase, domain 2"/>
    <property type="match status" value="2"/>
</dbReference>
<dbReference type="SUPFAM" id="SSF48179">
    <property type="entry name" value="6-phosphogluconate dehydrogenase C-terminal domain-like"/>
    <property type="match status" value="2"/>
</dbReference>
<comment type="similarity">
    <text evidence="2">Belongs to the 3-hydroxyacyl-CoA dehydrogenase family.</text>
</comment>
<dbReference type="InterPro" id="IPR013328">
    <property type="entry name" value="6PGD_dom2"/>
</dbReference>
<feature type="domain" description="3-hydroxyacyl-CoA dehydrogenase NAD binding" evidence="5">
    <location>
        <begin position="8"/>
        <end position="185"/>
    </location>
</feature>
<keyword evidence="3" id="KW-0560">Oxidoreductase</keyword>
<dbReference type="SUPFAM" id="SSF51735">
    <property type="entry name" value="NAD(P)-binding Rossmann-fold domains"/>
    <property type="match status" value="2"/>
</dbReference>
<evidence type="ECO:0000259" key="4">
    <source>
        <dbReference type="Pfam" id="PF00725"/>
    </source>
</evidence>
<dbReference type="Gene3D" id="3.40.50.720">
    <property type="entry name" value="NAD(P)-binding Rossmann-like Domain"/>
    <property type="match status" value="2"/>
</dbReference>
<organism evidence="6 7">
    <name type="scientific">Pilimelia terevasa</name>
    <dbReference type="NCBI Taxonomy" id="53372"/>
    <lineage>
        <taxon>Bacteria</taxon>
        <taxon>Bacillati</taxon>
        <taxon>Actinomycetota</taxon>
        <taxon>Actinomycetes</taxon>
        <taxon>Micromonosporales</taxon>
        <taxon>Micromonosporaceae</taxon>
        <taxon>Pilimelia</taxon>
    </lineage>
</organism>
<reference evidence="6" key="2">
    <citation type="submission" date="2020-09" db="EMBL/GenBank/DDBJ databases">
        <authorList>
            <person name="Sun Q."/>
            <person name="Ohkuma M."/>
        </authorList>
    </citation>
    <scope>NUCLEOTIDE SEQUENCE</scope>
    <source>
        <strain evidence="6">JCM 3091</strain>
    </source>
</reference>
<feature type="domain" description="3-hydroxyacyl-CoA dehydrogenase C-terminal" evidence="4">
    <location>
        <begin position="188"/>
        <end position="285"/>
    </location>
</feature>
<comment type="caution">
    <text evidence="6">The sequence shown here is derived from an EMBL/GenBank/DDBJ whole genome shotgun (WGS) entry which is preliminary data.</text>
</comment>
<evidence type="ECO:0000259" key="5">
    <source>
        <dbReference type="Pfam" id="PF02737"/>
    </source>
</evidence>
<sequence>MSRTFQRVGVIGLGTMGAGIAEVFARNGAEVTAVEITDEALERGRRTLTASVDKAVARGRLDAADRDAVLGRVAFAVGLPALAEADLVVEAVPERLEIKRSLFAELDRVCKPDTILATNTSSLSVTDIAVATHRPDRVVGVHFFNPAPVMKLVEIVRTVVTAPDVAEDLAALCTWLGKTPVTVGDRAGFVANHLLFGYLNQAVGMLEAGHATRDDIDAAMRHGCALPMGPFALLDLIGLDTSYEILRTMYARGGRSRRHAPAPLLAEMVTAGLLGRKTGRGFYTYEGGRAVADAAAPAPAAEAPRRVGVVGAGPVAGILATRLRETGRTVVTAAEDLSALADVDLVVEMSGADADAVRARFAELGRICRPGAVLAAAGDALPVIACAAASGRPEDVVGLRLPAPAVKLIEIVPTVRSGAPALAAARALAASLDSVAVECRDRAGAIVHALLMPYLNDAVALVDSGYADADAVDAAMTKGCGYPVGPIAFLDHVGLDRAAATLRRMCAETGEPSFTPAPLLEQMVTAGRTGQRAGQGFRTHRR</sequence>
<dbReference type="Pfam" id="PF02737">
    <property type="entry name" value="3HCDH_N"/>
    <property type="match status" value="2"/>
</dbReference>
<dbReference type="InterPro" id="IPR006108">
    <property type="entry name" value="3HC_DH_C"/>
</dbReference>
<dbReference type="Proteomes" id="UP000662200">
    <property type="component" value="Unassembled WGS sequence"/>
</dbReference>
<evidence type="ECO:0000256" key="1">
    <source>
        <dbReference type="ARBA" id="ARBA00005086"/>
    </source>
</evidence>
<dbReference type="GO" id="GO:0008691">
    <property type="term" value="F:3-hydroxybutyryl-CoA dehydrogenase activity"/>
    <property type="evidence" value="ECO:0007669"/>
    <property type="project" value="TreeGrafter"/>
</dbReference>